<name>A0A6M4A479_9BURK</name>
<evidence type="ECO:0000313" key="3">
    <source>
        <dbReference type="EMBL" id="QJQ06136.1"/>
    </source>
</evidence>
<reference evidence="3 4" key="1">
    <citation type="journal article" date="2019" name="Int. J. Syst. Evol. Microbiol.">
        <title>Undibacterium piscinae sp. nov., isolated from Korean shiner intestine.</title>
        <authorList>
            <person name="Lee S.Y."/>
            <person name="Kang W."/>
            <person name="Kim P.S."/>
            <person name="Kim H.S."/>
            <person name="Sung H."/>
            <person name="Shin N.R."/>
            <person name="Whon T.W."/>
            <person name="Yun J.H."/>
            <person name="Lee J.Y."/>
            <person name="Lee J.Y."/>
            <person name="Jung M.J."/>
            <person name="Jeong Y.S."/>
            <person name="Tak E.J."/>
            <person name="Han J.E."/>
            <person name="Hyun D.W."/>
            <person name="Kang M.S."/>
            <person name="Lee K.E."/>
            <person name="Lee B.H."/>
            <person name="Bae J.W."/>
        </authorList>
    </citation>
    <scope>NUCLEOTIDE SEQUENCE [LARGE SCALE GENOMIC DNA]</scope>
    <source>
        <strain evidence="3 4">S11R28</strain>
    </source>
</reference>
<keyword evidence="1" id="KW-0732">Signal</keyword>
<evidence type="ECO:0000313" key="4">
    <source>
        <dbReference type="Proteomes" id="UP000274350"/>
    </source>
</evidence>
<dbReference type="AlphaFoldDB" id="A0A6M4A479"/>
<sequence>MIEVMFKKAARPLATISLCCAAAMSLQGCVEMMVGSAVVGTFAATDRRTFGAQAEDKSIVLKGESRVARAAGIGSHINVSSFNRRALLTGEVADEASRVNAEREMRAVEGVLDVANELQVAPVTSYTARSNDALLTTKVKASFVDTKDLYGSAFKVVTEDSVVYLMGRVTQREGNLAGEVARGVSGVRKVVKVFDYISETELTEMTAAANK</sequence>
<protein>
    <submittedName>
        <fullName evidence="3">BON domain-containing protein</fullName>
    </submittedName>
</protein>
<dbReference type="EMBL" id="CP051152">
    <property type="protein sequence ID" value="QJQ06136.1"/>
    <property type="molecule type" value="Genomic_DNA"/>
</dbReference>
<dbReference type="Proteomes" id="UP000274350">
    <property type="component" value="Chromosome"/>
</dbReference>
<evidence type="ECO:0000259" key="2">
    <source>
        <dbReference type="PROSITE" id="PS50914"/>
    </source>
</evidence>
<dbReference type="KEGG" id="upi:EJG51_010030"/>
<dbReference type="InterPro" id="IPR007055">
    <property type="entry name" value="BON_dom"/>
</dbReference>
<dbReference type="Pfam" id="PF04972">
    <property type="entry name" value="BON"/>
    <property type="match status" value="2"/>
</dbReference>
<proteinExistence type="predicted"/>
<dbReference type="Gene3D" id="3.30.1340.30">
    <property type="match status" value="1"/>
</dbReference>
<feature type="domain" description="BON" evidence="2">
    <location>
        <begin position="131"/>
        <end position="201"/>
    </location>
</feature>
<organism evidence="3 4">
    <name type="scientific">Undibacterium piscinae</name>
    <dbReference type="NCBI Taxonomy" id="2495591"/>
    <lineage>
        <taxon>Bacteria</taxon>
        <taxon>Pseudomonadati</taxon>
        <taxon>Pseudomonadota</taxon>
        <taxon>Betaproteobacteria</taxon>
        <taxon>Burkholderiales</taxon>
        <taxon>Oxalobacteraceae</taxon>
        <taxon>Undibacterium</taxon>
    </lineage>
</organism>
<gene>
    <name evidence="3" type="ORF">EJG51_010030</name>
</gene>
<dbReference type="PANTHER" id="PTHR34606">
    <property type="entry name" value="BON DOMAIN-CONTAINING PROTEIN"/>
    <property type="match status" value="1"/>
</dbReference>
<evidence type="ECO:0000256" key="1">
    <source>
        <dbReference type="ARBA" id="ARBA00022729"/>
    </source>
</evidence>
<dbReference type="SMART" id="SM00749">
    <property type="entry name" value="BON"/>
    <property type="match status" value="2"/>
</dbReference>
<dbReference type="PANTHER" id="PTHR34606:SF4">
    <property type="entry name" value="OUTER MEMBRANE LIPOPROTEIN DOLP"/>
    <property type="match status" value="1"/>
</dbReference>
<dbReference type="InterPro" id="IPR014004">
    <property type="entry name" value="Transpt-assoc_nodulatn_dom_bac"/>
</dbReference>
<accession>A0A6M4A479</accession>
<keyword evidence="4" id="KW-1185">Reference proteome</keyword>
<dbReference type="OrthoDB" id="5294487at2"/>
<dbReference type="PROSITE" id="PS50914">
    <property type="entry name" value="BON"/>
    <property type="match status" value="2"/>
</dbReference>
<dbReference type="PROSITE" id="PS51257">
    <property type="entry name" value="PROKAR_LIPOPROTEIN"/>
    <property type="match status" value="1"/>
</dbReference>
<dbReference type="InterPro" id="IPR051686">
    <property type="entry name" value="Lipoprotein_DolP"/>
</dbReference>
<feature type="domain" description="BON" evidence="2">
    <location>
        <begin position="55"/>
        <end position="122"/>
    </location>
</feature>